<comment type="caution">
    <text evidence="2">The sequence shown here is derived from an EMBL/GenBank/DDBJ whole genome shotgun (WGS) entry which is preliminary data.</text>
</comment>
<reference evidence="2 3" key="1">
    <citation type="journal article" date="2013" name="Genome Announc.">
        <title>Draft Genome Sequence of a Hexachlorocyclohexane-Degrading Bacterium, Sphingobium baderi Strain LL03T.</title>
        <authorList>
            <person name="Kaur J."/>
            <person name="Verma H."/>
            <person name="Tripathi C."/>
            <person name="Khurana J.P."/>
            <person name="Lal R."/>
        </authorList>
    </citation>
    <scope>NUCLEOTIDE SEQUENCE [LARGE SCALE GENOMIC DNA]</scope>
    <source>
        <strain evidence="2 3">LL03</strain>
    </source>
</reference>
<keyword evidence="3" id="KW-1185">Reference proteome</keyword>
<dbReference type="PATRIC" id="fig|1114964.3.peg.345"/>
<feature type="compositionally biased region" description="Basic and acidic residues" evidence="1">
    <location>
        <begin position="9"/>
        <end position="18"/>
    </location>
</feature>
<evidence type="ECO:0000313" key="3">
    <source>
        <dbReference type="Proteomes" id="UP000015524"/>
    </source>
</evidence>
<dbReference type="EMBL" id="ATIB01000021">
    <property type="protein sequence ID" value="EQB05823.1"/>
    <property type="molecule type" value="Genomic_DNA"/>
</dbReference>
<evidence type="ECO:0000313" key="2">
    <source>
        <dbReference type="EMBL" id="EQB05823.1"/>
    </source>
</evidence>
<dbReference type="Pfam" id="PF17273">
    <property type="entry name" value="DUF5338"/>
    <property type="match status" value="1"/>
</dbReference>
<evidence type="ECO:0000256" key="1">
    <source>
        <dbReference type="SAM" id="MobiDB-lite"/>
    </source>
</evidence>
<name>T0H174_9SPHN</name>
<feature type="compositionally biased region" description="Basic and acidic residues" evidence="1">
    <location>
        <begin position="122"/>
        <end position="143"/>
    </location>
</feature>
<dbReference type="OrthoDB" id="7595315at2"/>
<dbReference type="Proteomes" id="UP000015524">
    <property type="component" value="Unassembled WGS sequence"/>
</dbReference>
<sequence>MTDTPPKPFVERLRERASQSKVGAGGRNRAAFLAVKPDVEAALADGWPVSQIWDALVAEKRIDFSYVWFAKFVRDLIRKPGATIPVPSSAASIAPPPAPIAAPVEAPIAVTIPEATPAEPPAEPRPRPARFHHPDSPKKEDYL</sequence>
<dbReference type="RefSeq" id="WP_021243377.1">
    <property type="nucleotide sequence ID" value="NZ_ATIB01000021.1"/>
</dbReference>
<feature type="region of interest" description="Disordered" evidence="1">
    <location>
        <begin position="111"/>
        <end position="143"/>
    </location>
</feature>
<feature type="region of interest" description="Disordered" evidence="1">
    <location>
        <begin position="1"/>
        <end position="23"/>
    </location>
</feature>
<organism evidence="2 3">
    <name type="scientific">Sphingobium baderi LL03</name>
    <dbReference type="NCBI Taxonomy" id="1114964"/>
    <lineage>
        <taxon>Bacteria</taxon>
        <taxon>Pseudomonadati</taxon>
        <taxon>Pseudomonadota</taxon>
        <taxon>Alphaproteobacteria</taxon>
        <taxon>Sphingomonadales</taxon>
        <taxon>Sphingomonadaceae</taxon>
        <taxon>Sphingobium</taxon>
    </lineage>
</organism>
<gene>
    <name evidence="2" type="ORF">L485_01885</name>
</gene>
<dbReference type="InterPro" id="IPR035225">
    <property type="entry name" value="DUF5338"/>
</dbReference>
<accession>T0H174</accession>
<evidence type="ECO:0008006" key="4">
    <source>
        <dbReference type="Google" id="ProtNLM"/>
    </source>
</evidence>
<protein>
    <recommendedName>
        <fullName evidence="4">TraK oriT-binding protein</fullName>
    </recommendedName>
</protein>
<proteinExistence type="predicted"/>
<dbReference type="AlphaFoldDB" id="T0H174"/>